<keyword evidence="2" id="KW-0547">Nucleotide-binding</keyword>
<dbReference type="EMBL" id="JADILZ010000002">
    <property type="protein sequence ID" value="MBO8477305.1"/>
    <property type="molecule type" value="Genomic_DNA"/>
</dbReference>
<evidence type="ECO:0000313" key="3">
    <source>
        <dbReference type="Proteomes" id="UP000823771"/>
    </source>
</evidence>
<dbReference type="InterPro" id="IPR036890">
    <property type="entry name" value="HATPase_C_sf"/>
</dbReference>
<dbReference type="GO" id="GO:0005524">
    <property type="term" value="F:ATP binding"/>
    <property type="evidence" value="ECO:0007669"/>
    <property type="project" value="UniProtKB-KW"/>
</dbReference>
<gene>
    <name evidence="2" type="ORF">IAB80_00130</name>
</gene>
<sequence length="670" mass="77394">MSKINIDRIVKDIKSKTTSLTPIIEAICNSIDAIDSKRTDGTIDIIVKRNNNPSFDFDTVHLPDIDSIDIIDNGIGFTEENKDSFDTYRSGFKMSNGGKGFGRFMYLKYFNHVSIESIFCENGKYKKRCFTFGHADEIIENETIVDIEFNETIHTGTILHLTSIKDHDLDKGLDVIARKLVERLLAFFVTGGENTPKITIKEEGGSNPIVLNNYIGKDSAIQQVGKEEPITLKGRTKDWEFLVKTYKIYYSALTNKICLTANMREVTDSALHNYVPEFKETMFEITNGIQKNFMIKAYVQGTYLDENVTTERDGFNFGKEDDLYSDLSEKQIMKAVAQIVKNYFVADIEKRYNDKKQKVEHYVYNHAPWNKTLLKDVDMESIPIGISDFDLEMRFQKIKFDKEQTARIALKELQDKHSKNEEETEDALEDEINEILKNVTDTAKNDLAHYVCQRRKIIELFDDLRKRIDGGKSHKESELHNLIFPMIKDDRDVEYEEHNLWLLDERFNFTQYIASDKVISHSDHKEPDLAIFYESGLFYRNGDNSITSPIAIVEFKRPKRTNYTDEENPIIQALRYAGKILAGKYEMPEGLEDVIVDKNVTPVYIYIVCDIVPKIVEFAGFAGLSISPDKQGYFGYNRDYNAYIEIKSFKKVIDDAKMRNQIFFKKLGLL</sequence>
<dbReference type="Gene3D" id="3.30.565.10">
    <property type="entry name" value="Histidine kinase-like ATPase, C-terminal domain"/>
    <property type="match status" value="1"/>
</dbReference>
<comment type="caution">
    <text evidence="2">The sequence shown here is derived from an EMBL/GenBank/DDBJ whole genome shotgun (WGS) entry which is preliminary data.</text>
</comment>
<feature type="coiled-coil region" evidence="1">
    <location>
        <begin position="403"/>
        <end position="438"/>
    </location>
</feature>
<keyword evidence="1" id="KW-0175">Coiled coil</keyword>
<protein>
    <submittedName>
        <fullName evidence="2">ATP-binding protein</fullName>
    </submittedName>
</protein>
<dbReference type="SUPFAM" id="SSF55874">
    <property type="entry name" value="ATPase domain of HSP90 chaperone/DNA topoisomerase II/histidine kinase"/>
    <property type="match status" value="1"/>
</dbReference>
<evidence type="ECO:0000313" key="2">
    <source>
        <dbReference type="EMBL" id="MBO8477305.1"/>
    </source>
</evidence>
<organism evidence="2 3">
    <name type="scientific">Candidatus Cryptobacteroides excrementipullorum</name>
    <dbReference type="NCBI Taxonomy" id="2840761"/>
    <lineage>
        <taxon>Bacteria</taxon>
        <taxon>Pseudomonadati</taxon>
        <taxon>Bacteroidota</taxon>
        <taxon>Bacteroidia</taxon>
        <taxon>Bacteroidales</taxon>
        <taxon>Candidatus Cryptobacteroides</taxon>
    </lineage>
</organism>
<dbReference type="Proteomes" id="UP000823771">
    <property type="component" value="Unassembled WGS sequence"/>
</dbReference>
<accession>A0A9D9NKZ8</accession>
<evidence type="ECO:0000256" key="1">
    <source>
        <dbReference type="SAM" id="Coils"/>
    </source>
</evidence>
<name>A0A9D9NKZ8_9BACT</name>
<dbReference type="AlphaFoldDB" id="A0A9D9NKZ8"/>
<reference evidence="2" key="2">
    <citation type="journal article" date="2021" name="PeerJ">
        <title>Extensive microbial diversity within the chicken gut microbiome revealed by metagenomics and culture.</title>
        <authorList>
            <person name="Gilroy R."/>
            <person name="Ravi A."/>
            <person name="Getino M."/>
            <person name="Pursley I."/>
            <person name="Horton D.L."/>
            <person name="Alikhan N.F."/>
            <person name="Baker D."/>
            <person name="Gharbi K."/>
            <person name="Hall N."/>
            <person name="Watson M."/>
            <person name="Adriaenssens E.M."/>
            <person name="Foster-Nyarko E."/>
            <person name="Jarju S."/>
            <person name="Secka A."/>
            <person name="Antonio M."/>
            <person name="Oren A."/>
            <person name="Chaudhuri R.R."/>
            <person name="La Ragione R."/>
            <person name="Hildebrand F."/>
            <person name="Pallen M.J."/>
        </authorList>
    </citation>
    <scope>NUCLEOTIDE SEQUENCE</scope>
    <source>
        <strain evidence="2">2478</strain>
    </source>
</reference>
<reference evidence="2" key="1">
    <citation type="submission" date="2020-10" db="EMBL/GenBank/DDBJ databases">
        <authorList>
            <person name="Gilroy R."/>
        </authorList>
    </citation>
    <scope>NUCLEOTIDE SEQUENCE</scope>
    <source>
        <strain evidence="2">2478</strain>
    </source>
</reference>
<proteinExistence type="predicted"/>
<keyword evidence="2" id="KW-0067">ATP-binding</keyword>